<dbReference type="AlphaFoldDB" id="A0A6G1Q408"/>
<keyword evidence="5" id="KW-1185">Reference proteome</keyword>
<evidence type="ECO:0000256" key="2">
    <source>
        <dbReference type="SAM" id="MobiDB-lite"/>
    </source>
</evidence>
<dbReference type="Proteomes" id="UP000503349">
    <property type="component" value="Chromosome 12"/>
</dbReference>
<proteinExistence type="predicted"/>
<feature type="region of interest" description="Disordered" evidence="2">
    <location>
        <begin position="382"/>
        <end position="517"/>
    </location>
</feature>
<feature type="transmembrane region" description="Helical" evidence="3">
    <location>
        <begin position="35"/>
        <end position="55"/>
    </location>
</feature>
<keyword evidence="1" id="KW-0175">Coiled coil</keyword>
<feature type="compositionally biased region" description="Acidic residues" evidence="2">
    <location>
        <begin position="506"/>
        <end position="517"/>
    </location>
</feature>
<feature type="region of interest" description="Disordered" evidence="2">
    <location>
        <begin position="306"/>
        <end position="339"/>
    </location>
</feature>
<feature type="compositionally biased region" description="Basic and acidic residues" evidence="2">
    <location>
        <begin position="436"/>
        <end position="449"/>
    </location>
</feature>
<feature type="compositionally biased region" description="Basic and acidic residues" evidence="2">
    <location>
        <begin position="307"/>
        <end position="319"/>
    </location>
</feature>
<organism evidence="4 5">
    <name type="scientific">Channa argus</name>
    <name type="common">Northern snakehead</name>
    <name type="synonym">Ophicephalus argus</name>
    <dbReference type="NCBI Taxonomy" id="215402"/>
    <lineage>
        <taxon>Eukaryota</taxon>
        <taxon>Metazoa</taxon>
        <taxon>Chordata</taxon>
        <taxon>Craniata</taxon>
        <taxon>Vertebrata</taxon>
        <taxon>Euteleostomi</taxon>
        <taxon>Actinopterygii</taxon>
        <taxon>Neopterygii</taxon>
        <taxon>Teleostei</taxon>
        <taxon>Neoteleostei</taxon>
        <taxon>Acanthomorphata</taxon>
        <taxon>Anabantaria</taxon>
        <taxon>Anabantiformes</taxon>
        <taxon>Channoidei</taxon>
        <taxon>Channidae</taxon>
        <taxon>Channa</taxon>
    </lineage>
</organism>
<gene>
    <name evidence="4" type="ORF">EXN66_Car012814</name>
</gene>
<evidence type="ECO:0000313" key="4">
    <source>
        <dbReference type="EMBL" id="KAF3697134.1"/>
    </source>
</evidence>
<evidence type="ECO:0000256" key="1">
    <source>
        <dbReference type="SAM" id="Coils"/>
    </source>
</evidence>
<reference evidence="4 5" key="1">
    <citation type="submission" date="2019-02" db="EMBL/GenBank/DDBJ databases">
        <title>Opniocepnalus argus genome.</title>
        <authorList>
            <person name="Zhou C."/>
            <person name="Xiao S."/>
        </authorList>
    </citation>
    <scope>NUCLEOTIDE SEQUENCE [LARGE SCALE GENOMIC DNA]</scope>
    <source>
        <strain evidence="4">OARG1902GOOAL</strain>
        <tissue evidence="4">Muscle</tissue>
    </source>
</reference>
<keyword evidence="3" id="KW-0812">Transmembrane</keyword>
<feature type="compositionally biased region" description="Acidic residues" evidence="2">
    <location>
        <begin position="467"/>
        <end position="498"/>
    </location>
</feature>
<protein>
    <submittedName>
        <fullName evidence="4">Uncharacterized protein</fullName>
    </submittedName>
</protein>
<feature type="compositionally biased region" description="Acidic residues" evidence="2">
    <location>
        <begin position="416"/>
        <end position="435"/>
    </location>
</feature>
<evidence type="ECO:0000256" key="3">
    <source>
        <dbReference type="SAM" id="Phobius"/>
    </source>
</evidence>
<feature type="coiled-coil region" evidence="1">
    <location>
        <begin position="221"/>
        <end position="248"/>
    </location>
</feature>
<sequence>MTAKHRKGKSNNKHEDNFFKNEVTESDARVGGNNYIVPLVLFLTVVTGGAIGAWFCFQQHQTLTHLTDNLTGLQMKIVKLQSSHEDLRKASGKQYISESLENRLNALEESYALIQKEMGMTLATAEKLKTSDLPAQVLSLHTEMKTRLTEMQKSTASLDQLSQLHTMLEGKSEEFESVRNQVDGLLTLSAEISQKVELLTGSLGEAESKLKGHVARLSTTLDAQAAEVLRLKKQLNIYQTQVEACTQEVATVRELLESKQSPLLHISVDEQLNTVRQSLQDQSSAALTLKAQLENLQKHVTQLMGERPGEPMDQTDKESAPTVGEAAAAAEEATEEEALAADVEKEAVTQVEVSEVNEHREALVQEEVPIEQQDTVTEVLNPTGQVEAVKEDETEQDEVIASSEIKEVDMTQTENVTEEENQEADEQDESEEDEVARDSQLEEENQKPEMEEEEEEDEDNQPKEEVGSEEEKELEETLLEVEELDVEEELAEEQEEQQDVAAEGGEPSENDSLAEDE</sequence>
<reference evidence="5" key="2">
    <citation type="submission" date="2019-02" db="EMBL/GenBank/DDBJ databases">
        <title>Opniocepnalus argus Var Kimnra genome.</title>
        <authorList>
            <person name="Zhou C."/>
            <person name="Xiao S."/>
        </authorList>
    </citation>
    <scope>NUCLEOTIDE SEQUENCE [LARGE SCALE GENOMIC DNA]</scope>
</reference>
<name>A0A6G1Q408_CHAAH</name>
<dbReference type="OrthoDB" id="8963459at2759"/>
<feature type="compositionally biased region" description="Acidic residues" evidence="2">
    <location>
        <begin position="450"/>
        <end position="459"/>
    </location>
</feature>
<evidence type="ECO:0000313" key="5">
    <source>
        <dbReference type="Proteomes" id="UP000503349"/>
    </source>
</evidence>
<keyword evidence="3" id="KW-1133">Transmembrane helix</keyword>
<keyword evidence="3" id="KW-0472">Membrane</keyword>
<accession>A0A6G1Q408</accession>
<dbReference type="EMBL" id="CM015723">
    <property type="protein sequence ID" value="KAF3697134.1"/>
    <property type="molecule type" value="Genomic_DNA"/>
</dbReference>